<accession>A0A2I5TMB3</accession>
<reference evidence="2 3" key="1">
    <citation type="journal article" date="2013" name="Genome Announc.">
        <title>Draft genome sequence of Serratia sp. strain ATCC 39006, a model bacterium for analysis of the biosynthesis and regulation of prodigiosin, a carbapenem, and gas vesicles.</title>
        <authorList>
            <person name="Fineran P.C."/>
            <person name="Iglesias Cans M.C."/>
            <person name="Ramsay J.P."/>
            <person name="Wilf N.M."/>
            <person name="Cossyleon D."/>
            <person name="McNeil M.B."/>
            <person name="Williamson N.R."/>
            <person name="Monson R.E."/>
            <person name="Becher S.A."/>
            <person name="Stanton J.A."/>
            <person name="Brugger K."/>
            <person name="Brown S.D."/>
            <person name="Salmond G.P."/>
        </authorList>
    </citation>
    <scope>NUCLEOTIDE SEQUENCE [LARGE SCALE GENOMIC DNA]</scope>
    <source>
        <strain evidence="2">ATCC 39006</strain>
        <strain evidence="3">ATCC 39006 / SC 11482</strain>
    </source>
</reference>
<reference evidence="2" key="2">
    <citation type="submission" date="2013-09" db="EMBL/GenBank/DDBJ databases">
        <authorList>
            <person name="Wang G."/>
            <person name="Yang Y."/>
            <person name="Su Y."/>
        </authorList>
    </citation>
    <scope>NUCLEOTIDE SEQUENCE</scope>
    <source>
        <strain evidence="2">ATCC 39006</strain>
    </source>
</reference>
<reference evidence="1 4" key="3">
    <citation type="submission" date="2017-11" db="EMBL/GenBank/DDBJ databases">
        <title>Complete genome sequence of Serratia sp. ATCC 39006 LacA.</title>
        <authorList>
            <person name="Hampton H.G."/>
            <person name="Jackson S.A."/>
            <person name="Jauregui R."/>
            <person name="Poulter G.T.M."/>
            <person name="Salmond G.P.C."/>
            <person name="Fineran P.C."/>
        </authorList>
    </citation>
    <scope>NUCLEOTIDE SEQUENCE [LARGE SCALE GENOMIC DNA]</scope>
    <source>
        <strain evidence="1 4">ATCC 39006</strain>
    </source>
</reference>
<dbReference type="KEGG" id="serq:CWC46_17120"/>
<dbReference type="Proteomes" id="UP000017700">
    <property type="component" value="Chromosome"/>
</dbReference>
<organism evidence="2 3">
    <name type="scientific">Serratia sp. (strain ATCC 39006)</name>
    <name type="common">Prodigiosinella confusarubida</name>
    <dbReference type="NCBI Taxonomy" id="104623"/>
    <lineage>
        <taxon>Bacteria</taxon>
        <taxon>Pseudomonadati</taxon>
        <taxon>Pseudomonadota</taxon>
        <taxon>Gammaproteobacteria</taxon>
        <taxon>Enterobacterales</taxon>
        <taxon>Pectobacteriaceae</taxon>
        <taxon>Prodigiosinella</taxon>
    </lineage>
</organism>
<name>A0A2I5TMB3_SERS3</name>
<dbReference type="EMBL" id="CP025084">
    <property type="protein sequence ID" value="AUH05698.1"/>
    <property type="molecule type" value="Genomic_DNA"/>
</dbReference>
<keyword evidence="3" id="KW-1185">Reference proteome</keyword>
<sequence length="66" mass="7739">MNGKIFQIHRLTNYMILIKNKCTITMQSIHYLHHLGPVDSRGQYAEDMWGKIKGKKRQSGLIMSMF</sequence>
<evidence type="ECO:0000313" key="2">
    <source>
        <dbReference type="EMBL" id="AUH05698.1"/>
    </source>
</evidence>
<evidence type="ECO:0000313" key="1">
    <source>
        <dbReference type="EMBL" id="AUH01377.1"/>
    </source>
</evidence>
<protein>
    <submittedName>
        <fullName evidence="2">Uncharacterized protein</fullName>
    </submittedName>
</protein>
<dbReference type="AlphaFoldDB" id="A0A2I5TMB3"/>
<evidence type="ECO:0000313" key="4">
    <source>
        <dbReference type="Proteomes" id="UP000233778"/>
    </source>
</evidence>
<dbReference type="EMBL" id="CP025085">
    <property type="protein sequence ID" value="AUH01377.1"/>
    <property type="molecule type" value="Genomic_DNA"/>
</dbReference>
<evidence type="ECO:0000313" key="3">
    <source>
        <dbReference type="Proteomes" id="UP000017700"/>
    </source>
</evidence>
<proteinExistence type="predicted"/>
<gene>
    <name evidence="1" type="ORF">CWC46_17120</name>
    <name evidence="2" type="ORF">Ser39006_017120</name>
</gene>
<dbReference type="KEGG" id="sera:Ser39006_017120"/>
<reference evidence="2" key="4">
    <citation type="submission" date="2017-11" db="EMBL/GenBank/DDBJ databases">
        <title>Complete genome sequence of Serratia sp. ATCC 39006.</title>
        <authorList>
            <person name="Hampton H.G."/>
            <person name="Jackson S.A."/>
            <person name="Jauregui R."/>
            <person name="Poulter G.T.M."/>
            <person name="Salmond G.P.C."/>
            <person name="Fineran P.C."/>
        </authorList>
    </citation>
    <scope>NUCLEOTIDE SEQUENCE</scope>
    <source>
        <strain evidence="2">ATCC 39006</strain>
    </source>
</reference>
<dbReference type="Proteomes" id="UP000233778">
    <property type="component" value="Chromosome"/>
</dbReference>